<keyword evidence="4" id="KW-1185">Reference proteome</keyword>
<feature type="transmembrane region" description="Helical" evidence="1">
    <location>
        <begin position="83"/>
        <end position="102"/>
    </location>
</feature>
<dbReference type="InterPro" id="IPR029787">
    <property type="entry name" value="Nucleotide_cyclase"/>
</dbReference>
<feature type="transmembrane region" description="Helical" evidence="1">
    <location>
        <begin position="277"/>
        <end position="300"/>
    </location>
</feature>
<keyword evidence="1" id="KW-0812">Transmembrane</keyword>
<evidence type="ECO:0000313" key="4">
    <source>
        <dbReference type="Proteomes" id="UP000179807"/>
    </source>
</evidence>
<dbReference type="Gene3D" id="3.30.70.1230">
    <property type="entry name" value="Nucleotide cyclase"/>
    <property type="match status" value="1"/>
</dbReference>
<sequence>MFHTNLWQKQVFSFKKLSYTNQKQMKQIKSGFRSDDLMYEDDEPKIEELQYQELLDISMFKLAYDRTYKYFSKINSFIGISSVIYYIHIVLSFVQIVSPCLLLNSKTIWDDDSVFSFLLQVVFAFCRGWHTGDDELARRLITLILNILVAISLIILEVLKKRFQYRKVVSSKEANAVISIYKYIIPHLCSLMLCGFPASIRNLANGKHDFINYFNVIITPIVFVLEHFSFMYLAERVLIENHPGCSWNSKWYPMTMLMISINNAFDCAVIAPEKETFRLVLIALLIITYAIFGILYGVFLPHISNNFSYAISASCLAASLTALVSFICIIIDAKLSFLAIIIFAILSIIFYFINSAITRSNIIKYNQIFEDMSSSPDQENLLFNKYFKYKWQFIRCINISFSYWDPYLLSWKPFRIALEKWHDDVEILMLWSKMLAIFPQEASLFQQIVNTYQQNNKFPLTYRLQLRFIAHSRIVTLIPSLRASLVSFEKSSDFVEQMHRRFFENILSKNIAFFWRDVNDISNHVQRLDMAITQLLEAYPNNAEIAEHYCKFLESLKIEPYLLRDWRKKAEILRNGGRLKLDIAYMAALPTFPQLTDVCARTDKFDKTFFKTDDTTEDQPIMVDDDDEELHLQASLVQLMKHSKLGNIIIPSIFIILGTIITIIIFAWFLVTFNSKMINNFVNYVSSMTSIDTAILNSARLCLYAGQAVFLLADTFNRTEIMNEIAPNFYNIFGVVGPWDFSIDDVVSFGSSTRSQIDQLTSYFSLFDITDPEIAVIYNSLFVTPYAEELTKQMYVMRVMHELINLFENEPEQIFRNDTRYIRFRTTMSDIFPDFVTFASVMAEKLTNPVPKVMNTINNIMILNITLVLVLVSIPFIISQFSLGLVSNAIAGSYSTLPNTTIREVISRYSHASDDTCVVNTSSRIVLPSNSEHTYKNIFLYVVPFLSTFIVIFICSFVIYFYAYDMSTYCEYHIETIQYVSIPLAVIYYSTYMLTEVYNVKHAYSTDKPIEYFIEEGERTARWASNLLKDGLWGDTNSLKLIFDNQPPKFNQTFPSTTAFTNLERLIITPYLTGLDLQISFLLKSFQKGDNIERKDLDFIQQSYFAIQWAKDNRDDIYIMSVSETITNIFGKYHSIMLCVFLVVTIVQIATAIFAILALIIKLKSLKRALQFFLFFKPASILQNQQIAMLISEGKVKNEEITNKFKNSDDILLKIPEAIVLVDRDLVIFDSNDSFNRLISEKNTLIGKKLTDVMFHSSKTEYNIDHFEMKLNEVLNGNEEPNFTMNFSFLTSHQKTLYVIANVICLTETGSIRSQSQSDEISSIAIVIDDITSQMQRREKMQNEQAKMKSMLEKVMPLPIVEALQNGANSISFSVQSLSVASVKIETDPFCEEDGVDAQFRFYHQVFQIFDEQMKGFALLNKVRTMLNVYSYAGGLFATQNKPEKHAEEATRFALTLLTIQPQIEEKMKRRVSMTIGLNSGGPVVAGLLSINRPSFQLIGNVLKTSLFLVTSGMPGQVHISRNAYELIYAYNFNVIERGDIELVNGETLRTYFVNV</sequence>
<proteinExistence type="predicted"/>
<dbReference type="PANTHER" id="PTHR45655:SF13">
    <property type="entry name" value="SOLUBLE GUANYLATE CYCLASE GCY-32-RELATED"/>
    <property type="match status" value="1"/>
</dbReference>
<gene>
    <name evidence="3" type="ORF">TRFO_00909</name>
</gene>
<feature type="transmembrane region" description="Helical" evidence="1">
    <location>
        <begin position="1136"/>
        <end position="1161"/>
    </location>
</feature>
<dbReference type="EMBL" id="MLAK01000001">
    <property type="protein sequence ID" value="OHT17637.1"/>
    <property type="molecule type" value="Genomic_DNA"/>
</dbReference>
<dbReference type="GO" id="GO:0008074">
    <property type="term" value="C:guanylate cyclase complex, soluble"/>
    <property type="evidence" value="ECO:0007669"/>
    <property type="project" value="TreeGrafter"/>
</dbReference>
<dbReference type="GO" id="GO:0019934">
    <property type="term" value="P:cGMP-mediated signaling"/>
    <property type="evidence" value="ECO:0007669"/>
    <property type="project" value="TreeGrafter"/>
</dbReference>
<feature type="transmembrane region" description="Helical" evidence="1">
    <location>
        <begin position="307"/>
        <end position="331"/>
    </location>
</feature>
<feature type="domain" description="Guanylate cyclase" evidence="2">
    <location>
        <begin position="1377"/>
        <end position="1510"/>
    </location>
</feature>
<evidence type="ECO:0000259" key="2">
    <source>
        <dbReference type="PROSITE" id="PS50125"/>
    </source>
</evidence>
<dbReference type="PANTHER" id="PTHR45655">
    <property type="entry name" value="GUANYLATE CYCLASE SOLUBLE SUBUNIT BETA-2"/>
    <property type="match status" value="1"/>
</dbReference>
<comment type="caution">
    <text evidence="3">The sequence shown here is derived from an EMBL/GenBank/DDBJ whole genome shotgun (WGS) entry which is preliminary data.</text>
</comment>
<protein>
    <recommendedName>
        <fullName evidence="2">Guanylate cyclase domain-containing protein</fullName>
    </recommendedName>
</protein>
<dbReference type="Gene3D" id="3.30.450.20">
    <property type="entry name" value="PAS domain"/>
    <property type="match status" value="1"/>
</dbReference>
<accession>A0A1J4L6Q9</accession>
<dbReference type="GeneID" id="94824496"/>
<feature type="transmembrane region" description="Helical" evidence="1">
    <location>
        <begin position="860"/>
        <end position="878"/>
    </location>
</feature>
<dbReference type="GO" id="GO:0004383">
    <property type="term" value="F:guanylate cyclase activity"/>
    <property type="evidence" value="ECO:0007669"/>
    <property type="project" value="TreeGrafter"/>
</dbReference>
<feature type="transmembrane region" description="Helical" evidence="1">
    <location>
        <begin position="210"/>
        <end position="230"/>
    </location>
</feature>
<keyword evidence="1" id="KW-1133">Transmembrane helix</keyword>
<dbReference type="OrthoDB" id="1890790at2759"/>
<dbReference type="CDD" id="cd07302">
    <property type="entry name" value="CHD"/>
    <property type="match status" value="1"/>
</dbReference>
<feature type="transmembrane region" description="Helical" evidence="1">
    <location>
        <begin position="648"/>
        <end position="671"/>
    </location>
</feature>
<dbReference type="Proteomes" id="UP000179807">
    <property type="component" value="Unassembled WGS sequence"/>
</dbReference>
<name>A0A1J4L6Q9_9EUKA</name>
<dbReference type="VEuPathDB" id="TrichDB:TRFO_00909"/>
<dbReference type="GO" id="GO:0070482">
    <property type="term" value="P:response to oxygen levels"/>
    <property type="evidence" value="ECO:0007669"/>
    <property type="project" value="TreeGrafter"/>
</dbReference>
<evidence type="ECO:0000256" key="1">
    <source>
        <dbReference type="SAM" id="Phobius"/>
    </source>
</evidence>
<reference evidence="3" key="1">
    <citation type="submission" date="2016-10" db="EMBL/GenBank/DDBJ databases">
        <authorList>
            <person name="Benchimol M."/>
            <person name="Almeida L.G."/>
            <person name="Vasconcelos A.T."/>
            <person name="Perreira-Neves A."/>
            <person name="Rosa I.A."/>
            <person name="Tasca T."/>
            <person name="Bogo M.R."/>
            <person name="de Souza W."/>
        </authorList>
    </citation>
    <scope>NUCLEOTIDE SEQUENCE [LARGE SCALE GENOMIC DNA]</scope>
    <source>
        <strain evidence="3">K</strain>
    </source>
</reference>
<evidence type="ECO:0000313" key="3">
    <source>
        <dbReference type="EMBL" id="OHT17637.1"/>
    </source>
</evidence>
<feature type="transmembrane region" description="Helical" evidence="1">
    <location>
        <begin position="337"/>
        <end position="357"/>
    </location>
</feature>
<dbReference type="SUPFAM" id="SSF55073">
    <property type="entry name" value="Nucleotide cyclase"/>
    <property type="match status" value="1"/>
</dbReference>
<dbReference type="PROSITE" id="PS50125">
    <property type="entry name" value="GUANYLATE_CYCLASE_2"/>
    <property type="match status" value="1"/>
</dbReference>
<dbReference type="SMART" id="SM00044">
    <property type="entry name" value="CYCc"/>
    <property type="match status" value="1"/>
</dbReference>
<dbReference type="Pfam" id="PF00211">
    <property type="entry name" value="Guanylate_cyc"/>
    <property type="match status" value="1"/>
</dbReference>
<feature type="transmembrane region" description="Helical" evidence="1">
    <location>
        <begin position="136"/>
        <end position="159"/>
    </location>
</feature>
<organism evidence="3 4">
    <name type="scientific">Tritrichomonas foetus</name>
    <dbReference type="NCBI Taxonomy" id="1144522"/>
    <lineage>
        <taxon>Eukaryota</taxon>
        <taxon>Metamonada</taxon>
        <taxon>Parabasalia</taxon>
        <taxon>Tritrichomonadida</taxon>
        <taxon>Tritrichomonadidae</taxon>
        <taxon>Tritrichomonas</taxon>
    </lineage>
</organism>
<dbReference type="RefSeq" id="XP_068370773.1">
    <property type="nucleotide sequence ID" value="XM_068489792.1"/>
</dbReference>
<feature type="transmembrane region" description="Helical" evidence="1">
    <location>
        <begin position="180"/>
        <end position="198"/>
    </location>
</feature>
<feature type="transmembrane region" description="Helical" evidence="1">
    <location>
        <begin position="938"/>
        <end position="963"/>
    </location>
</feature>
<keyword evidence="1" id="KW-0472">Membrane</keyword>
<dbReference type="InterPro" id="IPR001054">
    <property type="entry name" value="A/G_cyclase"/>
</dbReference>